<evidence type="ECO:0000313" key="2">
    <source>
        <dbReference type="Proteomes" id="UP001169066"/>
    </source>
</evidence>
<name>A0ABT7QRK7_9BACT</name>
<keyword evidence="2" id="KW-1185">Reference proteome</keyword>
<protein>
    <submittedName>
        <fullName evidence="1">Uncharacterized protein</fullName>
    </submittedName>
</protein>
<dbReference type="RefSeq" id="WP_289401285.1">
    <property type="nucleotide sequence ID" value="NZ_JAQIBC010000001.1"/>
</dbReference>
<sequence length="69" mass="8029">MKDEILISDKQIAKLAKRVAKTFSLDEEEAISTIYEEWEVVEALFHAHTKVKAVHRHLVDVINHTYRIA</sequence>
<evidence type="ECO:0000313" key="1">
    <source>
        <dbReference type="EMBL" id="MDM5263179.1"/>
    </source>
</evidence>
<reference evidence="1" key="1">
    <citation type="submission" date="2023-01" db="EMBL/GenBank/DDBJ databases">
        <title>Sulfurovum sp. XTW-4 genome assembly.</title>
        <authorList>
            <person name="Wang J."/>
        </authorList>
    </citation>
    <scope>NUCLEOTIDE SEQUENCE</scope>
    <source>
        <strain evidence="1">XTW-4</strain>
    </source>
</reference>
<gene>
    <name evidence="1" type="ORF">PF327_03140</name>
</gene>
<proteinExistence type="predicted"/>
<dbReference type="EMBL" id="JAQIBC010000001">
    <property type="protein sequence ID" value="MDM5263179.1"/>
    <property type="molecule type" value="Genomic_DNA"/>
</dbReference>
<comment type="caution">
    <text evidence="1">The sequence shown here is derived from an EMBL/GenBank/DDBJ whole genome shotgun (WGS) entry which is preliminary data.</text>
</comment>
<accession>A0ABT7QRK7</accession>
<organism evidence="1 2">
    <name type="scientific">Sulfurovum xiamenensis</name>
    <dbReference type="NCBI Taxonomy" id="3019066"/>
    <lineage>
        <taxon>Bacteria</taxon>
        <taxon>Pseudomonadati</taxon>
        <taxon>Campylobacterota</taxon>
        <taxon>Epsilonproteobacteria</taxon>
        <taxon>Campylobacterales</taxon>
        <taxon>Sulfurovaceae</taxon>
        <taxon>Sulfurovum</taxon>
    </lineage>
</organism>
<dbReference type="Proteomes" id="UP001169066">
    <property type="component" value="Unassembled WGS sequence"/>
</dbReference>